<dbReference type="OrthoDB" id="9801098at2"/>
<dbReference type="PANTHER" id="PTHR43393">
    <property type="entry name" value="CYTOKININ RIBOSIDE 5'-MONOPHOSPHATE PHOSPHORIBOHYDROLASE"/>
    <property type="match status" value="1"/>
</dbReference>
<dbReference type="Proteomes" id="UP000014216">
    <property type="component" value="Unassembled WGS sequence"/>
</dbReference>
<dbReference type="RefSeq" id="WP_006963659.1">
    <property type="nucleotide sequence ID" value="NZ_APJX01000001.1"/>
</dbReference>
<keyword evidence="5" id="KW-1185">Reference proteome</keyword>
<proteinExistence type="predicted"/>
<evidence type="ECO:0000256" key="3">
    <source>
        <dbReference type="ARBA" id="ARBA00031983"/>
    </source>
</evidence>
<name>S0G281_9BACT</name>
<dbReference type="EMBL" id="APJX01000001">
    <property type="protein sequence ID" value="EMS81030.1"/>
    <property type="molecule type" value="Genomic_DNA"/>
</dbReference>
<dbReference type="GO" id="GO:0008714">
    <property type="term" value="F:AMP nucleosidase activity"/>
    <property type="evidence" value="ECO:0007669"/>
    <property type="project" value="UniProtKB-EC"/>
</dbReference>
<dbReference type="AlphaFoldDB" id="S0G281"/>
<dbReference type="PANTHER" id="PTHR43393:SF3">
    <property type="entry name" value="LYSINE DECARBOXYLASE-LIKE PROTEIN"/>
    <property type="match status" value="1"/>
</dbReference>
<evidence type="ECO:0000313" key="4">
    <source>
        <dbReference type="EMBL" id="EMS81030.1"/>
    </source>
</evidence>
<dbReference type="InterPro" id="IPR031100">
    <property type="entry name" value="LOG_fam"/>
</dbReference>
<gene>
    <name evidence="4" type="ORF">Dpo_1c01610</name>
</gene>
<evidence type="ECO:0000313" key="5">
    <source>
        <dbReference type="Proteomes" id="UP000014216"/>
    </source>
</evidence>
<sequence length="704" mass="79251">MQIFQIISPDGYISDMHDSEESTGILSARFHFPLVSDYIRSAIKEGKPYLFTGRSGNAQIGIKTDLAEGAEPVVEESDIYVQGRLQNLNPLLGNALDLFKKGDEIGRLAVMDPELRIKDVRHYLHKRLFVGKKTGKGFYEGFEIRQEIDPHTGQACDYIAMELEPYQYCFEPHAITSAGINAVIKKGRSALNTIRSRMALDIDNTMLSPNDLFVGAIKISLGDIYGIIDAVTDPETAKIEHLPARVLDPFRTFRDRQVELYNFGTEAVALTDIRIRIRFFRAKNPLTVPLEKVKVKEGYRLSDLLTNAEIANLFAAMDETALGMILNKANFIPIPKALDPLGQAQLEIIRNAILASTFRKNMPRVTEKGNGKFKNTLEKLSVLGGVNSRVFIGRDFPDMDVVDALRTSGLRTFLIQRDNPSFADEYVKKMIRLTHSEQAACEFLRYDPDIDKLYTFYHGCFMEPDDRDRFDRVRYWFAFYGSHTSEADNRLTIDLINQLAPKLGYEMGIVHGGGPGLMKEANDLARQHNLMSVGIAIDLEGENQASLTTCDGLIKYNEGLRLARQDHIQKLSNLPVVNTGGYGSAEELAITITSMKLHENPLAPIILLDPDNLWDHALKQTLKIAEKKYGPEFMPRLVHSCNTARDAADILLEFLENPDAWYKKSQIPSENVERARSKTGRIRQAALGQAVVETFERPNFRLTS</sequence>
<accession>S0G281</accession>
<protein>
    <recommendedName>
        <fullName evidence="3">AMP nucleosidase</fullName>
        <ecNumber evidence="2">3.2.2.4</ecNumber>
    </recommendedName>
    <alternativeName>
        <fullName evidence="3">AMP nucleosidase</fullName>
    </alternativeName>
</protein>
<dbReference type="SUPFAM" id="SSF102405">
    <property type="entry name" value="MCP/YpsA-like"/>
    <property type="match status" value="1"/>
</dbReference>
<organism evidence="4 5">
    <name type="scientific">Desulfotignum phosphitoxidans DSM 13687</name>
    <dbReference type="NCBI Taxonomy" id="1286635"/>
    <lineage>
        <taxon>Bacteria</taxon>
        <taxon>Pseudomonadati</taxon>
        <taxon>Thermodesulfobacteriota</taxon>
        <taxon>Desulfobacteria</taxon>
        <taxon>Desulfobacterales</taxon>
        <taxon>Desulfobacteraceae</taxon>
        <taxon>Desulfotignum</taxon>
    </lineage>
</organism>
<dbReference type="Pfam" id="PF03641">
    <property type="entry name" value="Lysine_decarbox"/>
    <property type="match status" value="1"/>
</dbReference>
<comment type="caution">
    <text evidence="4">The sequence shown here is derived from an EMBL/GenBank/DDBJ whole genome shotgun (WGS) entry which is preliminary data.</text>
</comment>
<dbReference type="EC" id="3.2.2.4" evidence="2"/>
<dbReference type="InterPro" id="IPR052341">
    <property type="entry name" value="LOG_family_nucleotidases"/>
</dbReference>
<dbReference type="Gene3D" id="3.40.50.450">
    <property type="match status" value="1"/>
</dbReference>
<comment type="catalytic activity">
    <reaction evidence="1">
        <text>AMP + H2O = D-ribose 5-phosphate + adenine</text>
        <dbReference type="Rhea" id="RHEA:20129"/>
        <dbReference type="ChEBI" id="CHEBI:15377"/>
        <dbReference type="ChEBI" id="CHEBI:16708"/>
        <dbReference type="ChEBI" id="CHEBI:78346"/>
        <dbReference type="ChEBI" id="CHEBI:456215"/>
        <dbReference type="EC" id="3.2.2.4"/>
    </reaction>
</comment>
<evidence type="ECO:0000256" key="2">
    <source>
        <dbReference type="ARBA" id="ARBA00011985"/>
    </source>
</evidence>
<dbReference type="GO" id="GO:0005829">
    <property type="term" value="C:cytosol"/>
    <property type="evidence" value="ECO:0007669"/>
    <property type="project" value="TreeGrafter"/>
</dbReference>
<evidence type="ECO:0000256" key="1">
    <source>
        <dbReference type="ARBA" id="ARBA00000274"/>
    </source>
</evidence>
<reference evidence="4 5" key="1">
    <citation type="journal article" date="2013" name="Genome Announc.">
        <title>Draft Genome Sequence of Desulfotignum phosphitoxidans DSM 13687 Strain FiPS-3.</title>
        <authorList>
            <person name="Poehlein A."/>
            <person name="Daniel R."/>
            <person name="Simeonova D.D."/>
        </authorList>
    </citation>
    <scope>NUCLEOTIDE SEQUENCE [LARGE SCALE GENOMIC DNA]</scope>
    <source>
        <strain evidence="4 5">DSM 13687</strain>
    </source>
</reference>